<protein>
    <submittedName>
        <fullName evidence="1">Uncharacterized protein YndB with AHSA1/START domain</fullName>
    </submittedName>
</protein>
<organism evidence="1 2">
    <name type="scientific">Actinoallomurus bryophytorum</name>
    <dbReference type="NCBI Taxonomy" id="1490222"/>
    <lineage>
        <taxon>Bacteria</taxon>
        <taxon>Bacillati</taxon>
        <taxon>Actinomycetota</taxon>
        <taxon>Actinomycetes</taxon>
        <taxon>Streptosporangiales</taxon>
        <taxon>Thermomonosporaceae</taxon>
        <taxon>Actinoallomurus</taxon>
    </lineage>
</organism>
<dbReference type="InterPro" id="IPR023393">
    <property type="entry name" value="START-like_dom_sf"/>
</dbReference>
<dbReference type="InterPro" id="IPR019587">
    <property type="entry name" value="Polyketide_cyclase/dehydratase"/>
</dbReference>
<evidence type="ECO:0000313" key="2">
    <source>
        <dbReference type="Proteomes" id="UP000316096"/>
    </source>
</evidence>
<name>A0A543BTK8_9ACTN</name>
<accession>A0A543BTK8</accession>
<dbReference type="Pfam" id="PF10604">
    <property type="entry name" value="Polyketide_cyc2"/>
    <property type="match status" value="1"/>
</dbReference>
<dbReference type="AlphaFoldDB" id="A0A543BTK8"/>
<comment type="caution">
    <text evidence="1">The sequence shown here is derived from an EMBL/GenBank/DDBJ whole genome shotgun (WGS) entry which is preliminary data.</text>
</comment>
<dbReference type="Gene3D" id="3.30.530.20">
    <property type="match status" value="1"/>
</dbReference>
<evidence type="ECO:0000313" key="1">
    <source>
        <dbReference type="EMBL" id="TQL88157.1"/>
    </source>
</evidence>
<keyword evidence="2" id="KW-1185">Reference proteome</keyword>
<gene>
    <name evidence="1" type="ORF">FB559_8776</name>
</gene>
<dbReference type="RefSeq" id="WP_185792764.1">
    <property type="nucleotide sequence ID" value="NZ_VFOZ01000003.1"/>
</dbReference>
<dbReference type="Proteomes" id="UP000316096">
    <property type="component" value="Unassembled WGS sequence"/>
</dbReference>
<dbReference type="CDD" id="cd07812">
    <property type="entry name" value="SRPBCC"/>
    <property type="match status" value="1"/>
</dbReference>
<proteinExistence type="predicted"/>
<dbReference type="SUPFAM" id="SSF55961">
    <property type="entry name" value="Bet v1-like"/>
    <property type="match status" value="1"/>
</dbReference>
<sequence>MDDGVTGAVAEVELVVDLPIDEVWSLVTDVSRTADASPECVAAAWRPGQGDVPRAGARFDGRNVFPSGFTGTAECVVTEAARPSVFAWVVLDHDQDVDRPGSIWRYTLEREGRSTRVRHRFTHGPGMTGLRADIQDHPDRARATLEDRLAVLRANMSATLRVLVRQTVG</sequence>
<reference evidence="1 2" key="1">
    <citation type="submission" date="2019-06" db="EMBL/GenBank/DDBJ databases">
        <title>Sequencing the genomes of 1000 actinobacteria strains.</title>
        <authorList>
            <person name="Klenk H.-P."/>
        </authorList>
    </citation>
    <scope>NUCLEOTIDE SEQUENCE [LARGE SCALE GENOMIC DNA]</scope>
    <source>
        <strain evidence="1 2">DSM 102200</strain>
    </source>
</reference>
<dbReference type="EMBL" id="VFOZ01000003">
    <property type="protein sequence ID" value="TQL88157.1"/>
    <property type="molecule type" value="Genomic_DNA"/>
</dbReference>